<comment type="caution">
    <text evidence="1">The sequence shown here is derived from an EMBL/GenBank/DDBJ whole genome shotgun (WGS) entry which is preliminary data.</text>
</comment>
<dbReference type="Proteomes" id="UP000729009">
    <property type="component" value="Unassembled WGS sequence"/>
</dbReference>
<proteinExistence type="predicted"/>
<accession>A0ABD6MBD7</accession>
<dbReference type="SUPFAM" id="SSF53927">
    <property type="entry name" value="Cytidine deaminase-like"/>
    <property type="match status" value="1"/>
</dbReference>
<sequence>MNRTSFGENMSFWDDLYKKIISRAKDRRENDKIISTTPRKDVPDPGYRPLAMLCYAYSITSEEFYVGYSGTAGGMKDPSCFSADKYQKDRRIDRFHSVVGSSLVGETPKFDRTFYNCAEACALTIALSYDEKINDLVFISINKEGVPVPPCRNCQIWLERAGCHAYWGWTGKRWDWFFPK</sequence>
<protein>
    <recommendedName>
        <fullName evidence="3">CMP/dCMP-type deaminase domain-containing protein</fullName>
    </recommendedName>
</protein>
<dbReference type="AlphaFoldDB" id="A0ABD6MBD7"/>
<evidence type="ECO:0000313" key="2">
    <source>
        <dbReference type="Proteomes" id="UP000729009"/>
    </source>
</evidence>
<organism evidence="1 2">
    <name type="scientific">Citrobacter gillenii</name>
    <dbReference type="NCBI Taxonomy" id="67828"/>
    <lineage>
        <taxon>Bacteria</taxon>
        <taxon>Pseudomonadati</taxon>
        <taxon>Pseudomonadota</taxon>
        <taxon>Gammaproteobacteria</taxon>
        <taxon>Enterobacterales</taxon>
        <taxon>Enterobacteriaceae</taxon>
        <taxon>Citrobacter</taxon>
        <taxon>Citrobacter freundii complex</taxon>
    </lineage>
</organism>
<gene>
    <name evidence="1" type="ORF">FCH32_09175</name>
</gene>
<evidence type="ECO:0000313" key="1">
    <source>
        <dbReference type="EMBL" id="NTZ50471.1"/>
    </source>
</evidence>
<keyword evidence="2" id="KW-1185">Reference proteome</keyword>
<dbReference type="RefSeq" id="WP_174360780.1">
    <property type="nucleotide sequence ID" value="NZ_SUQN01000003.1"/>
</dbReference>
<reference evidence="1 2" key="1">
    <citation type="submission" date="2019-05" db="EMBL/GenBank/DDBJ databases">
        <title>Draft genomes of bacterial isolates retrieved from different Forrest soils.</title>
        <authorList>
            <person name="Soares-Castro P."/>
            <person name="Santos P.M."/>
        </authorList>
    </citation>
    <scope>NUCLEOTIDE SEQUENCE [LARGE SCALE GENOMIC DNA]</scope>
    <source>
        <strain evidence="1 2">UMG736</strain>
    </source>
</reference>
<evidence type="ECO:0008006" key="3">
    <source>
        <dbReference type="Google" id="ProtNLM"/>
    </source>
</evidence>
<dbReference type="InterPro" id="IPR016193">
    <property type="entry name" value="Cytidine_deaminase-like"/>
</dbReference>
<dbReference type="EMBL" id="SUQN01000003">
    <property type="protein sequence ID" value="NTZ50471.1"/>
    <property type="molecule type" value="Genomic_DNA"/>
</dbReference>
<name>A0ABD6MBD7_9ENTR</name>